<keyword evidence="1" id="KW-0812">Transmembrane</keyword>
<evidence type="ECO:0000313" key="2">
    <source>
        <dbReference type="EMBL" id="GAA0493871.1"/>
    </source>
</evidence>
<evidence type="ECO:0000256" key="1">
    <source>
        <dbReference type="SAM" id="Phobius"/>
    </source>
</evidence>
<proteinExistence type="predicted"/>
<organism evidence="2 3">
    <name type="scientific">Salinibacillus aidingensis</name>
    <dbReference type="NCBI Taxonomy" id="237684"/>
    <lineage>
        <taxon>Bacteria</taxon>
        <taxon>Bacillati</taxon>
        <taxon>Bacillota</taxon>
        <taxon>Bacilli</taxon>
        <taxon>Bacillales</taxon>
        <taxon>Bacillaceae</taxon>
        <taxon>Salinibacillus</taxon>
    </lineage>
</organism>
<keyword evidence="1" id="KW-0472">Membrane</keyword>
<keyword evidence="1" id="KW-1133">Transmembrane helix</keyword>
<keyword evidence="3" id="KW-1185">Reference proteome</keyword>
<dbReference type="EMBL" id="BAAADO010000004">
    <property type="protein sequence ID" value="GAA0493871.1"/>
    <property type="molecule type" value="Genomic_DNA"/>
</dbReference>
<gene>
    <name evidence="2" type="ORF">GCM10008986_20450</name>
</gene>
<feature type="transmembrane region" description="Helical" evidence="1">
    <location>
        <begin position="38"/>
        <end position="56"/>
    </location>
</feature>
<accession>A0ABN1BAT1</accession>
<comment type="caution">
    <text evidence="2">The sequence shown here is derived from an EMBL/GenBank/DDBJ whole genome shotgun (WGS) entry which is preliminary data.</text>
</comment>
<protein>
    <submittedName>
        <fullName evidence="2">Uncharacterized protein</fullName>
    </submittedName>
</protein>
<dbReference type="Proteomes" id="UP001500880">
    <property type="component" value="Unassembled WGS sequence"/>
</dbReference>
<dbReference type="RefSeq" id="WP_343840539.1">
    <property type="nucleotide sequence ID" value="NZ_BAAADO010000004.1"/>
</dbReference>
<name>A0ABN1BAT1_9BACI</name>
<reference evidence="2 3" key="1">
    <citation type="journal article" date="2019" name="Int. J. Syst. Evol. Microbiol.">
        <title>The Global Catalogue of Microorganisms (GCM) 10K type strain sequencing project: providing services to taxonomists for standard genome sequencing and annotation.</title>
        <authorList>
            <consortium name="The Broad Institute Genomics Platform"/>
            <consortium name="The Broad Institute Genome Sequencing Center for Infectious Disease"/>
            <person name="Wu L."/>
            <person name="Ma J."/>
        </authorList>
    </citation>
    <scope>NUCLEOTIDE SEQUENCE [LARGE SCALE GENOMIC DNA]</scope>
    <source>
        <strain evidence="2 3">JCM 12389</strain>
    </source>
</reference>
<sequence>MKKHNKMGRVLFFIGTFLSAFGIAFEIIKDAPEPFSAFSMPLIIIGVILLIASNFYKGSKDK</sequence>
<evidence type="ECO:0000313" key="3">
    <source>
        <dbReference type="Proteomes" id="UP001500880"/>
    </source>
</evidence>